<protein>
    <submittedName>
        <fullName evidence="2">Uncharacterized protein</fullName>
    </submittedName>
</protein>
<keyword evidence="1" id="KW-1133">Transmembrane helix</keyword>
<reference evidence="2" key="1">
    <citation type="submission" date="2022-11" db="EMBL/GenBank/DDBJ databases">
        <title>Centuries of genome instability and evolution in soft-shell clam transmissible cancer (bioRxiv).</title>
        <authorList>
            <person name="Hart S.F.M."/>
            <person name="Yonemitsu M.A."/>
            <person name="Giersch R.M."/>
            <person name="Beal B.F."/>
            <person name="Arriagada G."/>
            <person name="Davis B.W."/>
            <person name="Ostrander E.A."/>
            <person name="Goff S.P."/>
            <person name="Metzger M.J."/>
        </authorList>
    </citation>
    <scope>NUCLEOTIDE SEQUENCE</scope>
    <source>
        <strain evidence="2">MELC-2E11</strain>
        <tissue evidence="2">Siphon/mantle</tissue>
    </source>
</reference>
<dbReference type="SUPFAM" id="SSF52540">
    <property type="entry name" value="P-loop containing nucleoside triphosphate hydrolases"/>
    <property type="match status" value="1"/>
</dbReference>
<dbReference type="Gene3D" id="3.40.50.300">
    <property type="entry name" value="P-loop containing nucleotide triphosphate hydrolases"/>
    <property type="match status" value="1"/>
</dbReference>
<evidence type="ECO:0000256" key="1">
    <source>
        <dbReference type="SAM" id="Phobius"/>
    </source>
</evidence>
<keyword evidence="1" id="KW-0472">Membrane</keyword>
<dbReference type="EMBL" id="CP111028">
    <property type="protein sequence ID" value="WAR30860.1"/>
    <property type="molecule type" value="Genomic_DNA"/>
</dbReference>
<evidence type="ECO:0000313" key="3">
    <source>
        <dbReference type="Proteomes" id="UP001164746"/>
    </source>
</evidence>
<organism evidence="2 3">
    <name type="scientific">Mya arenaria</name>
    <name type="common">Soft-shell clam</name>
    <dbReference type="NCBI Taxonomy" id="6604"/>
    <lineage>
        <taxon>Eukaryota</taxon>
        <taxon>Metazoa</taxon>
        <taxon>Spiralia</taxon>
        <taxon>Lophotrochozoa</taxon>
        <taxon>Mollusca</taxon>
        <taxon>Bivalvia</taxon>
        <taxon>Autobranchia</taxon>
        <taxon>Heteroconchia</taxon>
        <taxon>Euheterodonta</taxon>
        <taxon>Imparidentia</taxon>
        <taxon>Neoheterodontei</taxon>
        <taxon>Myida</taxon>
        <taxon>Myoidea</taxon>
        <taxon>Myidae</taxon>
        <taxon>Mya</taxon>
    </lineage>
</organism>
<evidence type="ECO:0000313" key="2">
    <source>
        <dbReference type="EMBL" id="WAR30860.1"/>
    </source>
</evidence>
<name>A0ABY7G8X9_MYAAR</name>
<gene>
    <name evidence="2" type="ORF">MAR_033402</name>
</gene>
<sequence length="370" mass="41702">MAGVEDIDDETRADRLEKVKECNTELLISIAKLCKRTDRTYPEVVFLLGTPGSGKSAMVNTIVKALCGKFYSKAVTGKGHASTKTLTLQSFVQCGLKEDDLEPVEKDILNEGLSKLPTVIDASGKGDEDSEKIKEILRVYFGGFVPPGTSIQCIEQLQEDNGIGSLQELLECSDENKVTKVVFVTSCKQSFPEKLLESLHSVLQEYDNRSGKPKYPVDVFVVITKYDLVKDQHIYEARDKEEEYITEECFQKFEAEVAKHFSIEGAIENNSIRWVSYVDGHGSDNPHIDNIALRFVEKMMQPRRGHDYGKPSKKPEENVPLVPMSKILKFQAKKKITEVSREMDWKCGFIFALVVVLLAVFYRLLTKDLA</sequence>
<accession>A0ABY7G8X9</accession>
<feature type="transmembrane region" description="Helical" evidence="1">
    <location>
        <begin position="348"/>
        <end position="365"/>
    </location>
</feature>
<dbReference type="Proteomes" id="UP001164746">
    <property type="component" value="Chromosome 17"/>
</dbReference>
<keyword evidence="1" id="KW-0812">Transmembrane</keyword>
<proteinExistence type="predicted"/>
<dbReference type="InterPro" id="IPR027417">
    <property type="entry name" value="P-loop_NTPase"/>
</dbReference>
<keyword evidence="3" id="KW-1185">Reference proteome</keyword>